<feature type="transmembrane region" description="Helical" evidence="8">
    <location>
        <begin position="232"/>
        <end position="252"/>
    </location>
</feature>
<dbReference type="GO" id="GO:0055085">
    <property type="term" value="P:transmembrane transport"/>
    <property type="evidence" value="ECO:0007669"/>
    <property type="project" value="InterPro"/>
</dbReference>
<feature type="transmembrane region" description="Helical" evidence="8">
    <location>
        <begin position="124"/>
        <end position="148"/>
    </location>
</feature>
<accession>A0A9E2NRG1</accession>
<evidence type="ECO:0000256" key="6">
    <source>
        <dbReference type="ARBA" id="ARBA00022989"/>
    </source>
</evidence>
<keyword evidence="3" id="KW-1003">Cell membrane</keyword>
<dbReference type="InterPro" id="IPR035906">
    <property type="entry name" value="MetI-like_sf"/>
</dbReference>
<evidence type="ECO:0000256" key="1">
    <source>
        <dbReference type="ARBA" id="ARBA00004429"/>
    </source>
</evidence>
<evidence type="ECO:0000256" key="2">
    <source>
        <dbReference type="ARBA" id="ARBA00022448"/>
    </source>
</evidence>
<dbReference type="PANTHER" id="PTHR43357:SF4">
    <property type="entry name" value="INNER MEMBRANE ABC TRANSPORTER PERMEASE PROTEIN YDCV"/>
    <property type="match status" value="1"/>
</dbReference>
<keyword evidence="5 8" id="KW-0812">Transmembrane</keyword>
<keyword evidence="2 8" id="KW-0813">Transport</keyword>
<evidence type="ECO:0000256" key="3">
    <source>
        <dbReference type="ARBA" id="ARBA00022475"/>
    </source>
</evidence>
<feature type="transmembrane region" description="Helical" evidence="8">
    <location>
        <begin position="97"/>
        <end position="118"/>
    </location>
</feature>
<dbReference type="Proteomes" id="UP000824150">
    <property type="component" value="Unassembled WGS sequence"/>
</dbReference>
<dbReference type="EMBL" id="JAHLFG010000009">
    <property type="protein sequence ID" value="MBU3826052.1"/>
    <property type="molecule type" value="Genomic_DNA"/>
</dbReference>
<dbReference type="Pfam" id="PF00528">
    <property type="entry name" value="BPD_transp_1"/>
    <property type="match status" value="1"/>
</dbReference>
<comment type="caution">
    <text evidence="10">The sequence shown here is derived from an EMBL/GenBank/DDBJ whole genome shotgun (WGS) entry which is preliminary data.</text>
</comment>
<reference evidence="10" key="2">
    <citation type="submission" date="2021-04" db="EMBL/GenBank/DDBJ databases">
        <authorList>
            <person name="Gilroy R."/>
        </authorList>
    </citation>
    <scope>NUCLEOTIDE SEQUENCE</scope>
    <source>
        <strain evidence="10">687</strain>
    </source>
</reference>
<dbReference type="SUPFAM" id="SSF161098">
    <property type="entry name" value="MetI-like"/>
    <property type="match status" value="1"/>
</dbReference>
<evidence type="ECO:0000256" key="7">
    <source>
        <dbReference type="ARBA" id="ARBA00023136"/>
    </source>
</evidence>
<dbReference type="AlphaFoldDB" id="A0A9E2NRG1"/>
<keyword evidence="7 8" id="KW-0472">Membrane</keyword>
<evidence type="ECO:0000256" key="8">
    <source>
        <dbReference type="RuleBase" id="RU363032"/>
    </source>
</evidence>
<dbReference type="PANTHER" id="PTHR43357">
    <property type="entry name" value="INNER MEMBRANE ABC TRANSPORTER PERMEASE PROTEIN YDCV"/>
    <property type="match status" value="1"/>
</dbReference>
<keyword evidence="6 8" id="KW-1133">Transmembrane helix</keyword>
<dbReference type="InterPro" id="IPR000515">
    <property type="entry name" value="MetI-like"/>
</dbReference>
<evidence type="ECO:0000256" key="4">
    <source>
        <dbReference type="ARBA" id="ARBA00022519"/>
    </source>
</evidence>
<feature type="transmembrane region" description="Helical" evidence="8">
    <location>
        <begin position="12"/>
        <end position="32"/>
    </location>
</feature>
<evidence type="ECO:0000313" key="11">
    <source>
        <dbReference type="Proteomes" id="UP000824150"/>
    </source>
</evidence>
<keyword evidence="4" id="KW-0997">Cell inner membrane</keyword>
<comment type="similarity">
    <text evidence="8">Belongs to the binding-protein-dependent transport system permease family.</text>
</comment>
<comment type="subcellular location">
    <subcellularLocation>
        <location evidence="1">Cell inner membrane</location>
        <topology evidence="1">Multi-pass membrane protein</topology>
    </subcellularLocation>
    <subcellularLocation>
        <location evidence="8">Cell membrane</location>
        <topology evidence="8">Multi-pass membrane protein</topology>
    </subcellularLocation>
</comment>
<gene>
    <name evidence="10" type="ORF">IAA31_00960</name>
</gene>
<feature type="transmembrane region" description="Helical" evidence="8">
    <location>
        <begin position="190"/>
        <end position="212"/>
    </location>
</feature>
<sequence>MQNTKPIHKIIVAVIIFIMVLPIVATFLYSIATKWGATILPDGLTLQWYIQLVTDPRFLASFFRSLFVCTAAMLLSIVLMVPMIFMVFYTFPKLKKFFNFVVILPFAVPPVVSSVGLIQLYSDGILPISGTFWILIFTYFTMVIPFIYRSLANSFTAIALHDLMDAARLLGASTAQAFFLTVLPNLKKGLLSAVFISFSILFGEFVFANILVGTRYETIQIYLFNTRQISGHFTSALVMFYFAFIFVFTFIANRIGKRK</sequence>
<dbReference type="GO" id="GO:0005886">
    <property type="term" value="C:plasma membrane"/>
    <property type="evidence" value="ECO:0007669"/>
    <property type="project" value="UniProtKB-SubCell"/>
</dbReference>
<feature type="transmembrane region" description="Helical" evidence="8">
    <location>
        <begin position="62"/>
        <end position="85"/>
    </location>
</feature>
<organism evidence="10 11">
    <name type="scientific">Candidatus Anaerobiospirillum merdipullorum</name>
    <dbReference type="NCBI Taxonomy" id="2838450"/>
    <lineage>
        <taxon>Bacteria</taxon>
        <taxon>Pseudomonadati</taxon>
        <taxon>Pseudomonadota</taxon>
        <taxon>Gammaproteobacteria</taxon>
        <taxon>Aeromonadales</taxon>
        <taxon>Succinivibrionaceae</taxon>
        <taxon>Anaerobiospirillum</taxon>
    </lineage>
</organism>
<evidence type="ECO:0000259" key="9">
    <source>
        <dbReference type="PROSITE" id="PS50928"/>
    </source>
</evidence>
<proteinExistence type="inferred from homology"/>
<dbReference type="CDD" id="cd06261">
    <property type="entry name" value="TM_PBP2"/>
    <property type="match status" value="1"/>
</dbReference>
<name>A0A9E2NRG1_9GAMM</name>
<evidence type="ECO:0000256" key="5">
    <source>
        <dbReference type="ARBA" id="ARBA00022692"/>
    </source>
</evidence>
<protein>
    <submittedName>
        <fullName evidence="10">ABC transporter permease</fullName>
    </submittedName>
</protein>
<dbReference type="PROSITE" id="PS50928">
    <property type="entry name" value="ABC_TM1"/>
    <property type="match status" value="1"/>
</dbReference>
<feature type="domain" description="ABC transmembrane type-1" evidence="9">
    <location>
        <begin position="62"/>
        <end position="252"/>
    </location>
</feature>
<dbReference type="Gene3D" id="1.10.3720.10">
    <property type="entry name" value="MetI-like"/>
    <property type="match status" value="1"/>
</dbReference>
<evidence type="ECO:0000313" key="10">
    <source>
        <dbReference type="EMBL" id="MBU3826052.1"/>
    </source>
</evidence>
<reference evidence="10" key="1">
    <citation type="journal article" date="2021" name="PeerJ">
        <title>Extensive microbial diversity within the chicken gut microbiome revealed by metagenomics and culture.</title>
        <authorList>
            <person name="Gilroy R."/>
            <person name="Ravi A."/>
            <person name="Getino M."/>
            <person name="Pursley I."/>
            <person name="Horton D.L."/>
            <person name="Alikhan N.F."/>
            <person name="Baker D."/>
            <person name="Gharbi K."/>
            <person name="Hall N."/>
            <person name="Watson M."/>
            <person name="Adriaenssens E.M."/>
            <person name="Foster-Nyarko E."/>
            <person name="Jarju S."/>
            <person name="Secka A."/>
            <person name="Antonio M."/>
            <person name="Oren A."/>
            <person name="Chaudhuri R.R."/>
            <person name="La Ragione R."/>
            <person name="Hildebrand F."/>
            <person name="Pallen M.J."/>
        </authorList>
    </citation>
    <scope>NUCLEOTIDE SEQUENCE</scope>
    <source>
        <strain evidence="10">687</strain>
    </source>
</reference>